<evidence type="ECO:0000256" key="1">
    <source>
        <dbReference type="SAM" id="SignalP"/>
    </source>
</evidence>
<comment type="caution">
    <text evidence="2">The sequence shown here is derived from an EMBL/GenBank/DDBJ whole genome shotgun (WGS) entry which is preliminary data.</text>
</comment>
<proteinExistence type="predicted"/>
<sequence length="387" mass="43960">MARKSFLFSFLLLVLITHVYRFSSGAATTAITSHDRETALPKELRLKLRAPSSGMSEAIDLVNEYLPVPNFDISPRTEPSTTVVSGFFPPPGENLVRANSSGTFWRENDAYLDGLKLLAAVSQYLVVFVPPGNYAEAMRNLTNVLVLDHYSTPWDMPHLKGRKDVFYGRQAELSPLTGGPYGEPHSWGAWNSKAFMVMEAIQLDPFRTSHFAWLDCRVPSMAMEYSAQVSEDGWKRKWPLRAAMNNVYNTMPADRAVLSALKRPLRKIGTKYWPEKLEDGTMADAFMTDIHAICANLFFGTKGAMARLSRALLVLLERDLARGYFVGREEFQMSYAHFEFMDLVAVVEVFRQKPDYKSLFHWVFRRLGDPDTDWSGLGLEQREPTME</sequence>
<feature type="chain" id="PRO_5045285806" evidence="1">
    <location>
        <begin position="22"/>
        <end position="387"/>
    </location>
</feature>
<feature type="signal peptide" evidence="1">
    <location>
        <begin position="1"/>
        <end position="21"/>
    </location>
</feature>
<keyword evidence="1" id="KW-0732">Signal</keyword>
<keyword evidence="3" id="KW-1185">Reference proteome</keyword>
<reference evidence="2 3" key="1">
    <citation type="submission" date="2024-01" db="EMBL/GenBank/DDBJ databases">
        <title>Complete genome of Cladobotryum mycophilum ATHUM6906.</title>
        <authorList>
            <person name="Christinaki A.C."/>
            <person name="Myridakis A.I."/>
            <person name="Kouvelis V.N."/>
        </authorList>
    </citation>
    <scope>NUCLEOTIDE SEQUENCE [LARGE SCALE GENOMIC DNA]</scope>
    <source>
        <strain evidence="2 3">ATHUM6906</strain>
    </source>
</reference>
<name>A0ABR0S4V2_9HYPO</name>
<evidence type="ECO:0000313" key="3">
    <source>
        <dbReference type="Proteomes" id="UP001338125"/>
    </source>
</evidence>
<dbReference type="Proteomes" id="UP001338125">
    <property type="component" value="Unassembled WGS sequence"/>
</dbReference>
<evidence type="ECO:0000313" key="2">
    <source>
        <dbReference type="EMBL" id="KAK5987191.1"/>
    </source>
</evidence>
<protein>
    <submittedName>
        <fullName evidence="2">Uncharacterized protein</fullName>
    </submittedName>
</protein>
<organism evidence="2 3">
    <name type="scientific">Cladobotryum mycophilum</name>
    <dbReference type="NCBI Taxonomy" id="491253"/>
    <lineage>
        <taxon>Eukaryota</taxon>
        <taxon>Fungi</taxon>
        <taxon>Dikarya</taxon>
        <taxon>Ascomycota</taxon>
        <taxon>Pezizomycotina</taxon>
        <taxon>Sordariomycetes</taxon>
        <taxon>Hypocreomycetidae</taxon>
        <taxon>Hypocreales</taxon>
        <taxon>Hypocreaceae</taxon>
        <taxon>Cladobotryum</taxon>
    </lineage>
</organism>
<dbReference type="EMBL" id="JAVFKD010000016">
    <property type="protein sequence ID" value="KAK5987191.1"/>
    <property type="molecule type" value="Genomic_DNA"/>
</dbReference>
<accession>A0ABR0S4V2</accession>
<gene>
    <name evidence="2" type="ORF">PT974_11312</name>
</gene>